<dbReference type="Pfam" id="PF04314">
    <property type="entry name" value="PCuAC"/>
    <property type="match status" value="1"/>
</dbReference>
<proteinExistence type="predicted"/>
<dbReference type="Proteomes" id="UP001520878">
    <property type="component" value="Unassembled WGS sequence"/>
</dbReference>
<dbReference type="PANTHER" id="PTHR36302">
    <property type="entry name" value="BLR7088 PROTEIN"/>
    <property type="match status" value="1"/>
</dbReference>
<dbReference type="InterPro" id="IPR058248">
    <property type="entry name" value="Lxx211020-like"/>
</dbReference>
<dbReference type="RefSeq" id="WP_229162964.1">
    <property type="nucleotide sequence ID" value="NZ_JAJEWP010000008.1"/>
</dbReference>
<reference evidence="2 3" key="1">
    <citation type="submission" date="2021-10" db="EMBL/GenBank/DDBJ databases">
        <title>Draft genome of Aestuariibacter halophilus JC2043.</title>
        <authorList>
            <person name="Emsley S.A."/>
            <person name="Pfannmuller K.M."/>
            <person name="Ushijima B."/>
            <person name="Saw J.H."/>
            <person name="Videau P."/>
        </authorList>
    </citation>
    <scope>NUCLEOTIDE SEQUENCE [LARGE SCALE GENOMIC DNA]</scope>
    <source>
        <strain evidence="2 3">JC2043</strain>
    </source>
</reference>
<feature type="signal peptide" evidence="1">
    <location>
        <begin position="1"/>
        <end position="17"/>
    </location>
</feature>
<evidence type="ECO:0000256" key="1">
    <source>
        <dbReference type="SAM" id="SignalP"/>
    </source>
</evidence>
<comment type="caution">
    <text evidence="2">The sequence shown here is derived from an EMBL/GenBank/DDBJ whole genome shotgun (WGS) entry which is preliminary data.</text>
</comment>
<evidence type="ECO:0000313" key="2">
    <source>
        <dbReference type="EMBL" id="MCC2618238.1"/>
    </source>
</evidence>
<dbReference type="InterPro" id="IPR036182">
    <property type="entry name" value="PCuAC_sf"/>
</dbReference>
<dbReference type="EMBL" id="JAJEWP010000008">
    <property type="protein sequence ID" value="MCC2618238.1"/>
    <property type="molecule type" value="Genomic_DNA"/>
</dbReference>
<dbReference type="Gene3D" id="2.60.40.1890">
    <property type="entry name" value="PCu(A)C copper chaperone"/>
    <property type="match status" value="1"/>
</dbReference>
<dbReference type="InterPro" id="IPR007410">
    <property type="entry name" value="LpqE-like"/>
</dbReference>
<evidence type="ECO:0000313" key="3">
    <source>
        <dbReference type="Proteomes" id="UP001520878"/>
    </source>
</evidence>
<name>A0ABS8GCK1_9ALTE</name>
<protein>
    <submittedName>
        <fullName evidence="2">Copper chaperone PCu(A)C</fullName>
    </submittedName>
</protein>
<organism evidence="2 3">
    <name type="scientific">Fluctibacter halophilus</name>
    <dbReference type="NCBI Taxonomy" id="226011"/>
    <lineage>
        <taxon>Bacteria</taxon>
        <taxon>Pseudomonadati</taxon>
        <taxon>Pseudomonadota</taxon>
        <taxon>Gammaproteobacteria</taxon>
        <taxon>Alteromonadales</taxon>
        <taxon>Alteromonadaceae</taxon>
        <taxon>Fluctibacter</taxon>
    </lineage>
</organism>
<sequence length="150" mass="16484">MKKWIAALALMTLSAKAHVHFEQAHIRVLPPGVPNTAAYFTLHNDTDAPLVLVSAESDIAQRIEIHSHVMHDGMMRMEKQDSLTIPAQGSQAFQPGGYHLMVFGVREPLTPGQSVTITVYTDKGTPFAFQATAVRPGQSVSQEHHGHHEE</sequence>
<dbReference type="PANTHER" id="PTHR36302:SF1">
    <property type="entry name" value="COPPER CHAPERONE PCU(A)C"/>
    <property type="match status" value="1"/>
</dbReference>
<gene>
    <name evidence="2" type="ORF">LJ739_18420</name>
</gene>
<keyword evidence="3" id="KW-1185">Reference proteome</keyword>
<feature type="chain" id="PRO_5046466045" evidence="1">
    <location>
        <begin position="18"/>
        <end position="150"/>
    </location>
</feature>
<accession>A0ABS8GCK1</accession>
<keyword evidence="1" id="KW-0732">Signal</keyword>
<dbReference type="SUPFAM" id="SSF110087">
    <property type="entry name" value="DR1885-like metal-binding protein"/>
    <property type="match status" value="1"/>
</dbReference>